<dbReference type="InterPro" id="IPR036291">
    <property type="entry name" value="NAD(P)-bd_dom_sf"/>
</dbReference>
<organism evidence="2 3">
    <name type="scientific">Camelimonas lactis</name>
    <dbReference type="NCBI Taxonomy" id="659006"/>
    <lineage>
        <taxon>Bacteria</taxon>
        <taxon>Pseudomonadati</taxon>
        <taxon>Pseudomonadota</taxon>
        <taxon>Alphaproteobacteria</taxon>
        <taxon>Hyphomicrobiales</taxon>
        <taxon>Chelatococcaceae</taxon>
        <taxon>Camelimonas</taxon>
    </lineage>
</organism>
<reference evidence="2 3" key="1">
    <citation type="submission" date="2019-03" db="EMBL/GenBank/DDBJ databases">
        <title>Genomic Encyclopedia of Type Strains, Phase IV (KMG-IV): sequencing the most valuable type-strain genomes for metagenomic binning, comparative biology and taxonomic classification.</title>
        <authorList>
            <person name="Goeker M."/>
        </authorList>
    </citation>
    <scope>NUCLEOTIDE SEQUENCE [LARGE SCALE GENOMIC DNA]</scope>
    <source>
        <strain evidence="2 3">DSM 22958</strain>
    </source>
</reference>
<evidence type="ECO:0000313" key="3">
    <source>
        <dbReference type="Proteomes" id="UP000294881"/>
    </source>
</evidence>
<dbReference type="Gene3D" id="3.40.50.720">
    <property type="entry name" value="NAD(P)-binding Rossmann-like Domain"/>
    <property type="match status" value="1"/>
</dbReference>
<dbReference type="AlphaFoldDB" id="A0A4R2GSQ3"/>
<gene>
    <name evidence="2" type="ORF">EV666_106104</name>
</gene>
<dbReference type="PROSITE" id="PS00061">
    <property type="entry name" value="ADH_SHORT"/>
    <property type="match status" value="1"/>
</dbReference>
<sequence>MQTDQGRVIIVTGAGSGIGAATAARFIAAGDRVALLDRDGDALARQLGRHAAAADRVMTHRVDMAVSADVDAAIDAVVGRFGGVDVLVNNAGVGGFGHVDRLADEKWRQVFAVNVDGVFYACRRALPHIIARRGNIVNIASISGTGGDHGFAAYNASKAAVINLTRAMALDHGGEGVRVNAVCPGLVQTPLSQQLCETPEVAARYMEAIALGRLAQPEEIAETIFFLASPAASYVTGAALVVDGGLTCATGQPNFTRLLTGETRTGT</sequence>
<dbReference type="OrthoDB" id="5457012at2"/>
<dbReference type="PANTHER" id="PTHR43975:SF2">
    <property type="entry name" value="EG:BACR7A4.14 PROTEIN-RELATED"/>
    <property type="match status" value="1"/>
</dbReference>
<dbReference type="RefSeq" id="WP_132006278.1">
    <property type="nucleotide sequence ID" value="NZ_JBHUNN010000002.1"/>
</dbReference>
<dbReference type="PRINTS" id="PR00080">
    <property type="entry name" value="SDRFAMILY"/>
</dbReference>
<dbReference type="CDD" id="cd05233">
    <property type="entry name" value="SDR_c"/>
    <property type="match status" value="1"/>
</dbReference>
<dbReference type="SUPFAM" id="SSF51735">
    <property type="entry name" value="NAD(P)-binding Rossmann-fold domains"/>
    <property type="match status" value="1"/>
</dbReference>
<dbReference type="NCBIfam" id="NF005559">
    <property type="entry name" value="PRK07231.1"/>
    <property type="match status" value="1"/>
</dbReference>
<name>A0A4R2GSQ3_9HYPH</name>
<dbReference type="FunFam" id="3.40.50.720:FF:000084">
    <property type="entry name" value="Short-chain dehydrogenase reductase"/>
    <property type="match status" value="1"/>
</dbReference>
<evidence type="ECO:0000256" key="1">
    <source>
        <dbReference type="ARBA" id="ARBA00006484"/>
    </source>
</evidence>
<dbReference type="EMBL" id="SLWL01000006">
    <property type="protein sequence ID" value="TCO13393.1"/>
    <property type="molecule type" value="Genomic_DNA"/>
</dbReference>
<proteinExistence type="inferred from homology"/>
<dbReference type="InterPro" id="IPR020904">
    <property type="entry name" value="Sc_DH/Rdtase_CS"/>
</dbReference>
<evidence type="ECO:0000313" key="2">
    <source>
        <dbReference type="EMBL" id="TCO13393.1"/>
    </source>
</evidence>
<accession>A0A4R2GSQ3</accession>
<dbReference type="PRINTS" id="PR00081">
    <property type="entry name" value="GDHRDH"/>
</dbReference>
<comment type="similarity">
    <text evidence="1">Belongs to the short-chain dehydrogenases/reductases (SDR) family.</text>
</comment>
<comment type="caution">
    <text evidence="2">The sequence shown here is derived from an EMBL/GenBank/DDBJ whole genome shotgun (WGS) entry which is preliminary data.</text>
</comment>
<protein>
    <submittedName>
        <fullName evidence="2">Meso-butanediol dehydrogenase/(S,S)-butanediol dehydrogenase/diacetyl reductase</fullName>
    </submittedName>
</protein>
<dbReference type="InterPro" id="IPR002347">
    <property type="entry name" value="SDR_fam"/>
</dbReference>
<keyword evidence="3" id="KW-1185">Reference proteome</keyword>
<dbReference type="Pfam" id="PF13561">
    <property type="entry name" value="adh_short_C2"/>
    <property type="match status" value="1"/>
</dbReference>
<dbReference type="PANTHER" id="PTHR43975">
    <property type="entry name" value="ZGC:101858"/>
    <property type="match status" value="1"/>
</dbReference>
<dbReference type="Proteomes" id="UP000294881">
    <property type="component" value="Unassembled WGS sequence"/>
</dbReference>